<dbReference type="EMBL" id="CP013987">
    <property type="protein sequence ID" value="ALZ84383.1"/>
    <property type="molecule type" value="Genomic_DNA"/>
</dbReference>
<dbReference type="Gene3D" id="3.40.225.10">
    <property type="entry name" value="Class II aldolase/adducin N-terminal domain"/>
    <property type="match status" value="1"/>
</dbReference>
<gene>
    <name evidence="3" type="ORF">APT59_09280</name>
</gene>
<dbReference type="InterPro" id="IPR051017">
    <property type="entry name" value="Aldolase-II_Adducin_sf"/>
</dbReference>
<protein>
    <submittedName>
        <fullName evidence="3">Class II aldolase</fullName>
    </submittedName>
</protein>
<dbReference type="AlphaFoldDB" id="A0A0U4P6E4"/>
<accession>A0A0U4P6E4</accession>
<evidence type="ECO:0000313" key="4">
    <source>
        <dbReference type="Proteomes" id="UP000064137"/>
    </source>
</evidence>
<name>A0A0U4P6E4_9PSED</name>
<dbReference type="InterPro" id="IPR036409">
    <property type="entry name" value="Aldolase_II/adducin_N_sf"/>
</dbReference>
<comment type="similarity">
    <text evidence="1">Belongs to the aldolase class II family.</text>
</comment>
<proteinExistence type="inferred from homology"/>
<evidence type="ECO:0000256" key="1">
    <source>
        <dbReference type="ARBA" id="ARBA00037961"/>
    </source>
</evidence>
<dbReference type="KEGG" id="por:APT59_09280"/>
<sequence length="259" mass="28185">MTAFPNPLASVRAQVSAAEWEARVKLAAAYRLAARERWTDHIYTHFSLRVPGPDVHFLINPFGQTFDEITASSLVKVDIDGEIVLDPTGLGINPAGYVIHSAIHRAQPDLHAVLHTHTAAGIGVSAQRGGLLMISQHAMRFFGRLAYHGYEGVALDLDEQSRLVADLGAHPAMILCNHGLLTVGASLEEAFWHLYYLERSCAAQLAAQSGGAELVIAADAIAQKVSDLIPGNLARGAHIRHWEAAVRQLERHEGREYAQ</sequence>
<evidence type="ECO:0000259" key="2">
    <source>
        <dbReference type="SMART" id="SM01007"/>
    </source>
</evidence>
<organism evidence="3 4">
    <name type="scientific">Pseudomonas oryzihabitans</name>
    <dbReference type="NCBI Taxonomy" id="47885"/>
    <lineage>
        <taxon>Bacteria</taxon>
        <taxon>Pseudomonadati</taxon>
        <taxon>Pseudomonadota</taxon>
        <taxon>Gammaproteobacteria</taxon>
        <taxon>Pseudomonadales</taxon>
        <taxon>Pseudomonadaceae</taxon>
        <taxon>Pseudomonas</taxon>
    </lineage>
</organism>
<dbReference type="GO" id="GO:0005856">
    <property type="term" value="C:cytoskeleton"/>
    <property type="evidence" value="ECO:0007669"/>
    <property type="project" value="TreeGrafter"/>
</dbReference>
<dbReference type="Pfam" id="PF00596">
    <property type="entry name" value="Aldolase_II"/>
    <property type="match status" value="1"/>
</dbReference>
<reference evidence="3 4" key="1">
    <citation type="submission" date="2016-01" db="EMBL/GenBank/DDBJ databases">
        <title>Annotation of Pseudomonas oryzihabitans USDA-ARS-USMARC-56511.</title>
        <authorList>
            <person name="Harhay G.P."/>
            <person name="Harhay D.M."/>
            <person name="Smith T.P.L."/>
            <person name="Bono J.L."/>
            <person name="Heaton M.P."/>
            <person name="Clawson M.L."/>
            <person name="Chitko-Mckown C.G."/>
            <person name="Capik S.F."/>
            <person name="DeDonder K.D."/>
            <person name="Apley M.D."/>
            <person name="Lubbers B.V."/>
            <person name="White B.J."/>
            <person name="Larson R.L."/>
        </authorList>
    </citation>
    <scope>NUCLEOTIDE SEQUENCE [LARGE SCALE GENOMIC DNA]</scope>
    <source>
        <strain evidence="3 4">USDA-ARS-USMARC-56511</strain>
    </source>
</reference>
<dbReference type="InterPro" id="IPR001303">
    <property type="entry name" value="Aldolase_II/adducin_N"/>
</dbReference>
<dbReference type="PANTHER" id="PTHR10672:SF3">
    <property type="entry name" value="PROTEIN HU-LI TAI SHAO"/>
    <property type="match status" value="1"/>
</dbReference>
<dbReference type="SMART" id="SM01007">
    <property type="entry name" value="Aldolase_II"/>
    <property type="match status" value="1"/>
</dbReference>
<dbReference type="RefSeq" id="WP_059314579.1">
    <property type="nucleotide sequence ID" value="NZ_CP013987.1"/>
</dbReference>
<evidence type="ECO:0000313" key="3">
    <source>
        <dbReference type="EMBL" id="ALZ84383.1"/>
    </source>
</evidence>
<dbReference type="SUPFAM" id="SSF53639">
    <property type="entry name" value="AraD/HMP-PK domain-like"/>
    <property type="match status" value="1"/>
</dbReference>
<dbReference type="OrthoDB" id="8859181at2"/>
<dbReference type="Proteomes" id="UP000064137">
    <property type="component" value="Chromosome"/>
</dbReference>
<feature type="domain" description="Class II aldolase/adducin N-terminal" evidence="2">
    <location>
        <begin position="24"/>
        <end position="205"/>
    </location>
</feature>
<dbReference type="GO" id="GO:0005996">
    <property type="term" value="P:monosaccharide metabolic process"/>
    <property type="evidence" value="ECO:0007669"/>
    <property type="project" value="UniProtKB-ARBA"/>
</dbReference>
<dbReference type="NCBIfam" id="NF005451">
    <property type="entry name" value="PRK07044.1"/>
    <property type="match status" value="1"/>
</dbReference>
<dbReference type="PANTHER" id="PTHR10672">
    <property type="entry name" value="ADDUCIN"/>
    <property type="match status" value="1"/>
</dbReference>
<dbReference type="GO" id="GO:0051015">
    <property type="term" value="F:actin filament binding"/>
    <property type="evidence" value="ECO:0007669"/>
    <property type="project" value="TreeGrafter"/>
</dbReference>